<keyword evidence="2" id="KW-0812">Transmembrane</keyword>
<evidence type="ECO:0000256" key="2">
    <source>
        <dbReference type="SAM" id="Phobius"/>
    </source>
</evidence>
<name>A0ABZ2LNQ1_9BACT</name>
<accession>A0ABZ2LNQ1</accession>
<dbReference type="RefSeq" id="WP_394822151.1">
    <property type="nucleotide sequence ID" value="NZ_CP089984.1"/>
</dbReference>
<gene>
    <name evidence="3" type="ORF">LZC94_32365</name>
</gene>
<feature type="region of interest" description="Disordered" evidence="1">
    <location>
        <begin position="245"/>
        <end position="274"/>
    </location>
</feature>
<feature type="region of interest" description="Disordered" evidence="1">
    <location>
        <begin position="1"/>
        <end position="28"/>
    </location>
</feature>
<feature type="compositionally biased region" description="Acidic residues" evidence="1">
    <location>
        <begin position="262"/>
        <end position="274"/>
    </location>
</feature>
<organism evidence="3 4">
    <name type="scientific">Pendulispora albinea</name>
    <dbReference type="NCBI Taxonomy" id="2741071"/>
    <lineage>
        <taxon>Bacteria</taxon>
        <taxon>Pseudomonadati</taxon>
        <taxon>Myxococcota</taxon>
        <taxon>Myxococcia</taxon>
        <taxon>Myxococcales</taxon>
        <taxon>Sorangiineae</taxon>
        <taxon>Pendulisporaceae</taxon>
        <taxon>Pendulispora</taxon>
    </lineage>
</organism>
<evidence type="ECO:0000313" key="3">
    <source>
        <dbReference type="EMBL" id="WXB12529.1"/>
    </source>
</evidence>
<reference evidence="3 4" key="1">
    <citation type="submission" date="2021-12" db="EMBL/GenBank/DDBJ databases">
        <title>Discovery of the Pendulisporaceae a myxobacterial family with distinct sporulation behavior and unique specialized metabolism.</title>
        <authorList>
            <person name="Garcia R."/>
            <person name="Popoff A."/>
            <person name="Bader C.D."/>
            <person name="Loehr J."/>
            <person name="Walesch S."/>
            <person name="Walt C."/>
            <person name="Boldt J."/>
            <person name="Bunk B."/>
            <person name="Haeckl F.J.F.P.J."/>
            <person name="Gunesch A.P."/>
            <person name="Birkelbach J."/>
            <person name="Nuebel U."/>
            <person name="Pietschmann T."/>
            <person name="Bach T."/>
            <person name="Mueller R."/>
        </authorList>
    </citation>
    <scope>NUCLEOTIDE SEQUENCE [LARGE SCALE GENOMIC DNA]</scope>
    <source>
        <strain evidence="3 4">MSr11954</strain>
    </source>
</reference>
<dbReference type="Proteomes" id="UP001370348">
    <property type="component" value="Chromosome"/>
</dbReference>
<dbReference type="EMBL" id="CP089984">
    <property type="protein sequence ID" value="WXB12529.1"/>
    <property type="molecule type" value="Genomic_DNA"/>
</dbReference>
<proteinExistence type="predicted"/>
<keyword evidence="2" id="KW-1133">Transmembrane helix</keyword>
<feature type="compositionally biased region" description="Low complexity" evidence="1">
    <location>
        <begin position="171"/>
        <end position="190"/>
    </location>
</feature>
<feature type="region of interest" description="Disordered" evidence="1">
    <location>
        <begin position="399"/>
        <end position="421"/>
    </location>
</feature>
<evidence type="ECO:0000256" key="1">
    <source>
        <dbReference type="SAM" id="MobiDB-lite"/>
    </source>
</evidence>
<feature type="compositionally biased region" description="Low complexity" evidence="1">
    <location>
        <begin position="69"/>
        <end position="164"/>
    </location>
</feature>
<feature type="region of interest" description="Disordered" evidence="1">
    <location>
        <begin position="342"/>
        <end position="361"/>
    </location>
</feature>
<evidence type="ECO:0000313" key="4">
    <source>
        <dbReference type="Proteomes" id="UP001370348"/>
    </source>
</evidence>
<keyword evidence="2" id="KW-0472">Membrane</keyword>
<feature type="transmembrane region" description="Helical" evidence="2">
    <location>
        <begin position="458"/>
        <end position="484"/>
    </location>
</feature>
<protein>
    <submittedName>
        <fullName evidence="3">Uncharacterized protein</fullName>
    </submittedName>
</protein>
<feature type="region of interest" description="Disordered" evidence="1">
    <location>
        <begin position="41"/>
        <end position="196"/>
    </location>
</feature>
<sequence length="488" mass="47086">MPDEDEKNLRAIPASSDSVPPPGDEASTIVTEFPQHLIEALAQKAGIASHPPPALTPTSVPVGGESSDPGAPAVRPGGPVAPVVPQAAPGRGAPVAGAHAGSSPVAVSPSSIVSPSGGSAPPVVPQAAPGRGAPVAGAHAGSSPVAVSPSSIVSPSGGSAPQAAPGGGSLPGAPQAAPGGGASPSAGAGSRMPTPVSPLATVEVPVVVDVPPVPSSRRPRALPSLLQVPDARGPVAATPFTEAVTPAMGSPRFGAEARTDAEADDAEDDDAEAEIESELVLEDSHLEPYESPRALENAPLPRAAAELGAPPNALAPGLSARSAPAAAENVLAFAPTESALAAAPSSATDPEPEGFGFTGVGVETVVDPHPLAPLERAALAQSPAAGAVGAGAAGAGAAGAHAPPASGVTGASGAAHPPTTPFAFSPPRPAVGYGASKSGAVWAEPPPPVILMDPPTSALGWAIGGIIVGLLLLALIVWLLVVLVRHLL</sequence>
<keyword evidence="4" id="KW-1185">Reference proteome</keyword>